<name>A0A934SXZ2_9BURK</name>
<gene>
    <name evidence="4" type="ORF">JJB74_10020</name>
</gene>
<reference evidence="4" key="1">
    <citation type="submission" date="2021-01" db="EMBL/GenBank/DDBJ databases">
        <title>Genome sequence of strain Noviherbaspirillum sp. DKR-6.</title>
        <authorList>
            <person name="Chaudhary D.K."/>
        </authorList>
    </citation>
    <scope>NUCLEOTIDE SEQUENCE</scope>
    <source>
        <strain evidence="4">DKR-6</strain>
    </source>
</reference>
<dbReference type="Gene3D" id="3.60.15.10">
    <property type="entry name" value="Ribonuclease Z/Hydroxyacylglutathione hydrolase-like"/>
    <property type="match status" value="1"/>
</dbReference>
<dbReference type="GO" id="GO:0017001">
    <property type="term" value="P:antibiotic catabolic process"/>
    <property type="evidence" value="ECO:0007669"/>
    <property type="project" value="UniProtKB-ARBA"/>
</dbReference>
<dbReference type="Proteomes" id="UP000622890">
    <property type="component" value="Unassembled WGS sequence"/>
</dbReference>
<keyword evidence="5" id="KW-1185">Reference proteome</keyword>
<keyword evidence="2" id="KW-0732">Signal</keyword>
<dbReference type="Pfam" id="PF00753">
    <property type="entry name" value="Lactamase_B"/>
    <property type="match status" value="1"/>
</dbReference>
<accession>A0A934SXZ2</accession>
<dbReference type="PANTHER" id="PTHR42951">
    <property type="entry name" value="METALLO-BETA-LACTAMASE DOMAIN-CONTAINING"/>
    <property type="match status" value="1"/>
</dbReference>
<dbReference type="InterPro" id="IPR036866">
    <property type="entry name" value="RibonucZ/Hydroxyglut_hydro"/>
</dbReference>
<evidence type="ECO:0000256" key="2">
    <source>
        <dbReference type="SAM" id="SignalP"/>
    </source>
</evidence>
<feature type="chain" id="PRO_5036681747" evidence="2">
    <location>
        <begin position="20"/>
        <end position="312"/>
    </location>
</feature>
<comment type="similarity">
    <text evidence="1">Belongs to the metallo-beta-lactamase superfamily. Class-B beta-lactamase family.</text>
</comment>
<dbReference type="AlphaFoldDB" id="A0A934SXZ2"/>
<evidence type="ECO:0000256" key="1">
    <source>
        <dbReference type="ARBA" id="ARBA00005250"/>
    </source>
</evidence>
<dbReference type="InterPro" id="IPR001279">
    <property type="entry name" value="Metallo-B-lactamas"/>
</dbReference>
<dbReference type="PANTHER" id="PTHR42951:SF4">
    <property type="entry name" value="ACYL-COENZYME A THIOESTERASE MBLAC2"/>
    <property type="match status" value="1"/>
</dbReference>
<comment type="caution">
    <text evidence="4">The sequence shown here is derived from an EMBL/GenBank/DDBJ whole genome shotgun (WGS) entry which is preliminary data.</text>
</comment>
<dbReference type="SUPFAM" id="SSF56281">
    <property type="entry name" value="Metallo-hydrolase/oxidoreductase"/>
    <property type="match status" value="1"/>
</dbReference>
<feature type="signal peptide" evidence="2">
    <location>
        <begin position="1"/>
        <end position="19"/>
    </location>
</feature>
<organism evidence="4 5">
    <name type="scientific">Noviherbaspirillum pedocola</name>
    <dbReference type="NCBI Taxonomy" id="2801341"/>
    <lineage>
        <taxon>Bacteria</taxon>
        <taxon>Pseudomonadati</taxon>
        <taxon>Pseudomonadota</taxon>
        <taxon>Betaproteobacteria</taxon>
        <taxon>Burkholderiales</taxon>
        <taxon>Oxalobacteraceae</taxon>
        <taxon>Noviherbaspirillum</taxon>
    </lineage>
</organism>
<evidence type="ECO:0000313" key="4">
    <source>
        <dbReference type="EMBL" id="MBK4734942.1"/>
    </source>
</evidence>
<dbReference type="RefSeq" id="WP_200591709.1">
    <property type="nucleotide sequence ID" value="NZ_JAEPBG010000003.1"/>
</dbReference>
<evidence type="ECO:0000313" key="5">
    <source>
        <dbReference type="Proteomes" id="UP000622890"/>
    </source>
</evidence>
<dbReference type="CDD" id="cd16282">
    <property type="entry name" value="metallo-hydrolase-like_MBL-fold"/>
    <property type="match status" value="1"/>
</dbReference>
<sequence>MQSPSLVPRRLLAALCLRAAAFTVPEPEQIAPGVYLLEAVMAPAAPDNRGFVGNIGIVVGSSGVVLVDTGTSAKAMQELLMRLRGITALPVVLAINTHQHPAHVFGNSTLRDMGVPVLAHRDAAALIDARCERCLKGLVQTLGQEAMAGTAVVKPTQLIDGATSINTGGRDIDLLYYGNSSSPGAIAVYDRASGVLFGGGMVSVGAIPDAKDADIVKWREALQAMATLEPKRIVPRAGPPVPASRLSELDAYLADLQLAVRDAFDRHVGLAEAASAAALPAYRGRAMYDSLHRRNVEALYLRREQMEMDAGR</sequence>
<protein>
    <submittedName>
        <fullName evidence="4">MBL fold metallo-hydrolase</fullName>
    </submittedName>
</protein>
<proteinExistence type="inferred from homology"/>
<evidence type="ECO:0000259" key="3">
    <source>
        <dbReference type="SMART" id="SM00849"/>
    </source>
</evidence>
<dbReference type="EMBL" id="JAEPBG010000003">
    <property type="protein sequence ID" value="MBK4734942.1"/>
    <property type="molecule type" value="Genomic_DNA"/>
</dbReference>
<dbReference type="SMART" id="SM00849">
    <property type="entry name" value="Lactamase_B"/>
    <property type="match status" value="1"/>
</dbReference>
<feature type="domain" description="Metallo-beta-lactamase" evidence="3">
    <location>
        <begin position="52"/>
        <end position="236"/>
    </location>
</feature>
<dbReference type="InterPro" id="IPR050855">
    <property type="entry name" value="NDM-1-like"/>
</dbReference>